<dbReference type="InterPro" id="IPR036390">
    <property type="entry name" value="WH_DNA-bd_sf"/>
</dbReference>
<comment type="similarity">
    <text evidence="4">Belongs to the HSF family.</text>
</comment>
<evidence type="ECO:0000256" key="1">
    <source>
        <dbReference type="ARBA" id="ARBA00004123"/>
    </source>
</evidence>
<dbReference type="GO" id="GO:0005634">
    <property type="term" value="C:nucleus"/>
    <property type="evidence" value="ECO:0007669"/>
    <property type="project" value="UniProtKB-SubCell"/>
</dbReference>
<evidence type="ECO:0000259" key="6">
    <source>
        <dbReference type="SMART" id="SM00415"/>
    </source>
</evidence>
<comment type="subcellular location">
    <subcellularLocation>
        <location evidence="1">Nucleus</location>
    </subcellularLocation>
</comment>
<feature type="domain" description="HSF-type DNA-binding" evidence="6">
    <location>
        <begin position="49"/>
        <end position="150"/>
    </location>
</feature>
<dbReference type="GO" id="GO:0043565">
    <property type="term" value="F:sequence-specific DNA binding"/>
    <property type="evidence" value="ECO:0007669"/>
    <property type="project" value="InterPro"/>
</dbReference>
<evidence type="ECO:0000256" key="2">
    <source>
        <dbReference type="ARBA" id="ARBA00023125"/>
    </source>
</evidence>
<dbReference type="Gene3D" id="1.10.10.10">
    <property type="entry name" value="Winged helix-like DNA-binding domain superfamily/Winged helix DNA-binding domain"/>
    <property type="match status" value="1"/>
</dbReference>
<dbReference type="InterPro" id="IPR000232">
    <property type="entry name" value="HSF_DNA-bd"/>
</dbReference>
<dbReference type="Proteomes" id="UP000001449">
    <property type="component" value="Chromosome 11"/>
</dbReference>
<dbReference type="EMBL" id="DS999415">
    <property type="protein sequence ID" value="EED87214.1"/>
    <property type="molecule type" value="Genomic_DNA"/>
</dbReference>
<dbReference type="PANTHER" id="PTHR10015:SF206">
    <property type="entry name" value="HSF-TYPE DNA-BINDING DOMAIN-CONTAINING PROTEIN"/>
    <property type="match status" value="1"/>
</dbReference>
<dbReference type="HOGENOM" id="CLU_695399_0_0_1"/>
<dbReference type="SMART" id="SM00415">
    <property type="entry name" value="HSF"/>
    <property type="match status" value="1"/>
</dbReference>
<organism evidence="7 8">
    <name type="scientific">Thalassiosira pseudonana</name>
    <name type="common">Marine diatom</name>
    <name type="synonym">Cyclotella nana</name>
    <dbReference type="NCBI Taxonomy" id="35128"/>
    <lineage>
        <taxon>Eukaryota</taxon>
        <taxon>Sar</taxon>
        <taxon>Stramenopiles</taxon>
        <taxon>Ochrophyta</taxon>
        <taxon>Bacillariophyta</taxon>
        <taxon>Coscinodiscophyceae</taxon>
        <taxon>Thalassiosirophycidae</taxon>
        <taxon>Thalassiosirales</taxon>
        <taxon>Thalassiosiraceae</taxon>
        <taxon>Thalassiosira</taxon>
    </lineage>
</organism>
<feature type="compositionally biased region" description="Polar residues" evidence="5">
    <location>
        <begin position="28"/>
        <end position="43"/>
    </location>
</feature>
<dbReference type="FunFam" id="1.10.10.10:FF:000479">
    <property type="entry name" value="Predicted protein"/>
    <property type="match status" value="1"/>
</dbReference>
<evidence type="ECO:0000256" key="5">
    <source>
        <dbReference type="SAM" id="MobiDB-lite"/>
    </source>
</evidence>
<protein>
    <recommendedName>
        <fullName evidence="6">HSF-type DNA-binding domain-containing protein</fullName>
    </recommendedName>
</protein>
<dbReference type="InterPro" id="IPR036388">
    <property type="entry name" value="WH-like_DNA-bd_sf"/>
</dbReference>
<reference evidence="7 8" key="2">
    <citation type="journal article" date="2008" name="Nature">
        <title>The Phaeodactylum genome reveals the evolutionary history of diatom genomes.</title>
        <authorList>
            <person name="Bowler C."/>
            <person name="Allen A.E."/>
            <person name="Badger J.H."/>
            <person name="Grimwood J."/>
            <person name="Jabbari K."/>
            <person name="Kuo A."/>
            <person name="Maheswari U."/>
            <person name="Martens C."/>
            <person name="Maumus F."/>
            <person name="Otillar R.P."/>
            <person name="Rayko E."/>
            <person name="Salamov A."/>
            <person name="Vandepoele K."/>
            <person name="Beszteri B."/>
            <person name="Gruber A."/>
            <person name="Heijde M."/>
            <person name="Katinka M."/>
            <person name="Mock T."/>
            <person name="Valentin K."/>
            <person name="Verret F."/>
            <person name="Berges J.A."/>
            <person name="Brownlee C."/>
            <person name="Cadoret J.P."/>
            <person name="Chiovitti A."/>
            <person name="Choi C.J."/>
            <person name="Coesel S."/>
            <person name="De Martino A."/>
            <person name="Detter J.C."/>
            <person name="Durkin C."/>
            <person name="Falciatore A."/>
            <person name="Fournet J."/>
            <person name="Haruta M."/>
            <person name="Huysman M.J."/>
            <person name="Jenkins B.D."/>
            <person name="Jiroutova K."/>
            <person name="Jorgensen R.E."/>
            <person name="Joubert Y."/>
            <person name="Kaplan A."/>
            <person name="Kroger N."/>
            <person name="Kroth P.G."/>
            <person name="La Roche J."/>
            <person name="Lindquist E."/>
            <person name="Lommer M."/>
            <person name="Martin-Jezequel V."/>
            <person name="Lopez P.J."/>
            <person name="Lucas S."/>
            <person name="Mangogna M."/>
            <person name="McGinnis K."/>
            <person name="Medlin L.K."/>
            <person name="Montsant A."/>
            <person name="Oudot-Le Secq M.P."/>
            <person name="Napoli C."/>
            <person name="Obornik M."/>
            <person name="Parker M.S."/>
            <person name="Petit J.L."/>
            <person name="Porcel B.M."/>
            <person name="Poulsen N."/>
            <person name="Robison M."/>
            <person name="Rychlewski L."/>
            <person name="Rynearson T.A."/>
            <person name="Schmutz J."/>
            <person name="Shapiro H."/>
            <person name="Siaut M."/>
            <person name="Stanley M."/>
            <person name="Sussman M.R."/>
            <person name="Taylor A.R."/>
            <person name="Vardi A."/>
            <person name="von Dassow P."/>
            <person name="Vyverman W."/>
            <person name="Willis A."/>
            <person name="Wyrwicz L.S."/>
            <person name="Rokhsar D.S."/>
            <person name="Weissenbach J."/>
            <person name="Armbrust E.V."/>
            <person name="Green B.R."/>
            <person name="Van de Peer Y."/>
            <person name="Grigoriev I.V."/>
        </authorList>
    </citation>
    <scope>NUCLEOTIDE SEQUENCE [LARGE SCALE GENOMIC DNA]</scope>
    <source>
        <strain evidence="7 8">CCMP1335</strain>
    </source>
</reference>
<evidence type="ECO:0000256" key="3">
    <source>
        <dbReference type="ARBA" id="ARBA00023242"/>
    </source>
</evidence>
<dbReference type="SUPFAM" id="SSF46785">
    <property type="entry name" value="Winged helix' DNA-binding domain"/>
    <property type="match status" value="1"/>
</dbReference>
<evidence type="ECO:0000313" key="7">
    <source>
        <dbReference type="EMBL" id="EED87214.1"/>
    </source>
</evidence>
<dbReference type="InParanoid" id="B8LBN5"/>
<reference evidence="7 8" key="1">
    <citation type="journal article" date="2004" name="Science">
        <title>The genome of the diatom Thalassiosira pseudonana: ecology, evolution, and metabolism.</title>
        <authorList>
            <person name="Armbrust E.V."/>
            <person name="Berges J.A."/>
            <person name="Bowler C."/>
            <person name="Green B.R."/>
            <person name="Martinez D."/>
            <person name="Putnam N.H."/>
            <person name="Zhou S."/>
            <person name="Allen A.E."/>
            <person name="Apt K.E."/>
            <person name="Bechner M."/>
            <person name="Brzezinski M.A."/>
            <person name="Chaal B.K."/>
            <person name="Chiovitti A."/>
            <person name="Davis A.K."/>
            <person name="Demarest M.S."/>
            <person name="Detter J.C."/>
            <person name="Glavina T."/>
            <person name="Goodstein D."/>
            <person name="Hadi M.Z."/>
            <person name="Hellsten U."/>
            <person name="Hildebrand M."/>
            <person name="Jenkins B.D."/>
            <person name="Jurka J."/>
            <person name="Kapitonov V.V."/>
            <person name="Kroger N."/>
            <person name="Lau W.W."/>
            <person name="Lane T.W."/>
            <person name="Larimer F.W."/>
            <person name="Lippmeier J.C."/>
            <person name="Lucas S."/>
            <person name="Medina M."/>
            <person name="Montsant A."/>
            <person name="Obornik M."/>
            <person name="Parker M.S."/>
            <person name="Palenik B."/>
            <person name="Pazour G.J."/>
            <person name="Richardson P.M."/>
            <person name="Rynearson T.A."/>
            <person name="Saito M.A."/>
            <person name="Schwartz D.C."/>
            <person name="Thamatrakoln K."/>
            <person name="Valentin K."/>
            <person name="Vardi A."/>
            <person name="Wilkerson F.P."/>
            <person name="Rokhsar D.S."/>
        </authorList>
    </citation>
    <scope>NUCLEOTIDE SEQUENCE [LARGE SCALE GENOMIC DNA]</scope>
    <source>
        <strain evidence="7 8">CCMP1335</strain>
    </source>
</reference>
<accession>B8LBN5</accession>
<sequence length="397" mass="45008">MLHYQYQRGLSPSFSHFKGNDHRDRSARTLSISSPALRTTTGGTEDKDKEEVFPLKLYTLLESVHAMGFTTLPITWLPHGRAFIVNDTDAFVREVMPRFWTATKIRSFTRQLSLWGYKRVKSGKDSGSWYHPHFLRGRPEELRQEVIRTRVKSVNKKNRNDTIIDEDPNFYEMEPIVPEAKEEDELPVMSSPKNVASEPLALVSVISSASPSSAPVHCNYGTSLKMKSAVDLCNYTDFEDKEAPSAAFARRHVTVSSPSDSDVYGSNHQKQFLGTGMVCDLPPLPFRDFRDVSAGTQPSTEEEFNGFVAEVARRLSSTDKSAETSTKQQNLFVTCETTDTSSRGKVLAEESTQQLHENDFFGDRDDDFEPLPVYRLVSDDDEFCDFIRMNTHDPFEN</sequence>
<dbReference type="RefSeq" id="XP_002296518.1">
    <property type="nucleotide sequence ID" value="XM_002296482.1"/>
</dbReference>
<keyword evidence="2" id="KW-0238">DNA-binding</keyword>
<dbReference type="KEGG" id="tps:THAPSDRAFT_8654"/>
<keyword evidence="3" id="KW-0539">Nucleus</keyword>
<evidence type="ECO:0000256" key="4">
    <source>
        <dbReference type="RuleBase" id="RU004020"/>
    </source>
</evidence>
<dbReference type="GO" id="GO:0003700">
    <property type="term" value="F:DNA-binding transcription factor activity"/>
    <property type="evidence" value="ECO:0007669"/>
    <property type="project" value="InterPro"/>
</dbReference>
<feature type="compositionally biased region" description="Basic and acidic residues" evidence="5">
    <location>
        <begin position="18"/>
        <end position="27"/>
    </location>
</feature>
<dbReference type="eggNOG" id="KOG0627">
    <property type="taxonomic scope" value="Eukaryota"/>
</dbReference>
<feature type="region of interest" description="Disordered" evidence="5">
    <location>
        <begin position="15"/>
        <end position="45"/>
    </location>
</feature>
<dbReference type="PaxDb" id="35128-Thaps8654"/>
<name>B8LBN5_THAPS</name>
<dbReference type="Pfam" id="PF00447">
    <property type="entry name" value="HSF_DNA-bind"/>
    <property type="match status" value="1"/>
</dbReference>
<evidence type="ECO:0000313" key="8">
    <source>
        <dbReference type="Proteomes" id="UP000001449"/>
    </source>
</evidence>
<gene>
    <name evidence="7" type="ORF">THAPSDRAFT_8654</name>
</gene>
<dbReference type="AlphaFoldDB" id="B8LBN5"/>
<keyword evidence="8" id="KW-1185">Reference proteome</keyword>
<dbReference type="PANTHER" id="PTHR10015">
    <property type="entry name" value="HEAT SHOCK TRANSCRIPTION FACTOR"/>
    <property type="match status" value="1"/>
</dbReference>
<dbReference type="GeneID" id="7444530"/>
<proteinExistence type="inferred from homology"/>